<gene>
    <name evidence="2" type="ORF">GCM10010422_17820</name>
</gene>
<feature type="compositionally biased region" description="Pro residues" evidence="1">
    <location>
        <begin position="36"/>
        <end position="46"/>
    </location>
</feature>
<sequence>MRVGSLERYGTTTQDRGAVNLIADNHLPPVRLGSASPPPVPVPAPRRPGGNPVSSPPSTVFADLELPDPSRLLPTQIRGATCVWCDARLSGATAPDLGPRSEPPILGVADRWFPRGCVGCTLQQVLAAYKTHGTNCEECVDDETLCGSLRGLRALALELRR</sequence>
<organism evidence="2 3">
    <name type="scientific">Streptomyces graminearus</name>
    <dbReference type="NCBI Taxonomy" id="284030"/>
    <lineage>
        <taxon>Bacteria</taxon>
        <taxon>Bacillati</taxon>
        <taxon>Actinomycetota</taxon>
        <taxon>Actinomycetes</taxon>
        <taxon>Kitasatosporales</taxon>
        <taxon>Streptomycetaceae</taxon>
        <taxon>Streptomyces</taxon>
    </lineage>
</organism>
<dbReference type="EMBL" id="BAAATL010000007">
    <property type="protein sequence ID" value="GAA2474922.1"/>
    <property type="molecule type" value="Genomic_DNA"/>
</dbReference>
<proteinExistence type="predicted"/>
<dbReference type="Proteomes" id="UP001501721">
    <property type="component" value="Unassembled WGS sequence"/>
</dbReference>
<protein>
    <submittedName>
        <fullName evidence="2">Uncharacterized protein</fullName>
    </submittedName>
</protein>
<keyword evidence="3" id="KW-1185">Reference proteome</keyword>
<comment type="caution">
    <text evidence="2">The sequence shown here is derived from an EMBL/GenBank/DDBJ whole genome shotgun (WGS) entry which is preliminary data.</text>
</comment>
<evidence type="ECO:0000256" key="1">
    <source>
        <dbReference type="SAM" id="MobiDB-lite"/>
    </source>
</evidence>
<reference evidence="3" key="1">
    <citation type="journal article" date="2019" name="Int. J. Syst. Evol. Microbiol.">
        <title>The Global Catalogue of Microorganisms (GCM) 10K type strain sequencing project: providing services to taxonomists for standard genome sequencing and annotation.</title>
        <authorList>
            <consortium name="The Broad Institute Genomics Platform"/>
            <consortium name="The Broad Institute Genome Sequencing Center for Infectious Disease"/>
            <person name="Wu L."/>
            <person name="Ma J."/>
        </authorList>
    </citation>
    <scope>NUCLEOTIDE SEQUENCE [LARGE SCALE GENOMIC DNA]</scope>
    <source>
        <strain evidence="3">JCM 6923</strain>
    </source>
</reference>
<feature type="region of interest" description="Disordered" evidence="1">
    <location>
        <begin position="29"/>
        <end position="57"/>
    </location>
</feature>
<evidence type="ECO:0000313" key="2">
    <source>
        <dbReference type="EMBL" id="GAA2474922.1"/>
    </source>
</evidence>
<evidence type="ECO:0000313" key="3">
    <source>
        <dbReference type="Proteomes" id="UP001501721"/>
    </source>
</evidence>
<accession>A0ABP5YAT3</accession>
<name>A0ABP5YAT3_9ACTN</name>